<reference evidence="3 4" key="1">
    <citation type="submission" date="2023-07" db="EMBL/GenBank/DDBJ databases">
        <title>Sorghum-associated microbial communities from plants grown in Nebraska, USA.</title>
        <authorList>
            <person name="Schachtman D."/>
        </authorList>
    </citation>
    <scope>NUCLEOTIDE SEQUENCE [LARGE SCALE GENOMIC DNA]</scope>
    <source>
        <strain evidence="3 4">CC482</strain>
    </source>
</reference>
<dbReference type="EMBL" id="JAUSSU010000001">
    <property type="protein sequence ID" value="MDQ0111068.1"/>
    <property type="molecule type" value="Genomic_DNA"/>
</dbReference>
<organism evidence="3 4">
    <name type="scientific">Paenibacillus harenae</name>
    <dbReference type="NCBI Taxonomy" id="306543"/>
    <lineage>
        <taxon>Bacteria</taxon>
        <taxon>Bacillati</taxon>
        <taxon>Bacillota</taxon>
        <taxon>Bacilli</taxon>
        <taxon>Bacillales</taxon>
        <taxon>Paenibacillaceae</taxon>
        <taxon>Paenibacillus</taxon>
    </lineage>
</organism>
<dbReference type="Gene3D" id="3.40.50.720">
    <property type="entry name" value="NAD(P)-binding Rossmann-like Domain"/>
    <property type="match status" value="1"/>
</dbReference>
<evidence type="ECO:0000313" key="3">
    <source>
        <dbReference type="EMBL" id="MDQ0111068.1"/>
    </source>
</evidence>
<gene>
    <name evidence="3" type="ORF">J2T15_000484</name>
</gene>
<dbReference type="PRINTS" id="PR00080">
    <property type="entry name" value="SDRFAMILY"/>
</dbReference>
<dbReference type="SUPFAM" id="SSF51735">
    <property type="entry name" value="NAD(P)-binding Rossmann-fold domains"/>
    <property type="match status" value="1"/>
</dbReference>
<dbReference type="Proteomes" id="UP001229346">
    <property type="component" value="Unassembled WGS sequence"/>
</dbReference>
<keyword evidence="4" id="KW-1185">Reference proteome</keyword>
<protein>
    <submittedName>
        <fullName evidence="3">NAD(P)-dependent dehydrogenase (Short-subunit alcohol dehydrogenase family)</fullName>
    </submittedName>
</protein>
<evidence type="ECO:0000256" key="1">
    <source>
        <dbReference type="RuleBase" id="RU000363"/>
    </source>
</evidence>
<dbReference type="CDD" id="cd05325">
    <property type="entry name" value="carb_red_sniffer_like_SDR_c"/>
    <property type="match status" value="1"/>
</dbReference>
<dbReference type="Pfam" id="PF00106">
    <property type="entry name" value="adh_short"/>
    <property type="match status" value="1"/>
</dbReference>
<comment type="caution">
    <text evidence="3">The sequence shown here is derived from an EMBL/GenBank/DDBJ whole genome shotgun (WGS) entry which is preliminary data.</text>
</comment>
<evidence type="ECO:0000313" key="4">
    <source>
        <dbReference type="Proteomes" id="UP001229346"/>
    </source>
</evidence>
<dbReference type="InterPro" id="IPR052184">
    <property type="entry name" value="SDR_enzymes"/>
</dbReference>
<accession>A0ABT9TWH2</accession>
<evidence type="ECO:0000259" key="2">
    <source>
        <dbReference type="SMART" id="SM00822"/>
    </source>
</evidence>
<dbReference type="PANTHER" id="PTHR45458">
    <property type="entry name" value="SHORT-CHAIN DEHYDROGENASE/REDUCTASE SDR"/>
    <property type="match status" value="1"/>
</dbReference>
<name>A0ABT9TWH2_PAEHA</name>
<dbReference type="InterPro" id="IPR002347">
    <property type="entry name" value="SDR_fam"/>
</dbReference>
<comment type="similarity">
    <text evidence="1">Belongs to the short-chain dehydrogenases/reductases (SDR) family.</text>
</comment>
<dbReference type="SMART" id="SM00822">
    <property type="entry name" value="PKS_KR"/>
    <property type="match status" value="1"/>
</dbReference>
<feature type="domain" description="Ketoreductase" evidence="2">
    <location>
        <begin position="1"/>
        <end position="186"/>
    </location>
</feature>
<dbReference type="InterPro" id="IPR036291">
    <property type="entry name" value="NAD(P)-bd_dom_sf"/>
</dbReference>
<dbReference type="PRINTS" id="PR00081">
    <property type="entry name" value="GDHRDH"/>
</dbReference>
<dbReference type="InterPro" id="IPR057326">
    <property type="entry name" value="KR_dom"/>
</dbReference>
<sequence length="233" mass="25011">MRILITGANRGLGLALAREACARGHAVLAGVRGPGSSVEQLQPLIEQYGDRVTILPIDVADENSIRYASEQAAVRFEGIDVIINSAAILLGRNQKLEQLDLEQLEQSFQTNLYGPILVLKHFLPLLRKGQRQAVINISSEAGSSAGAYGGDYSYALSKSALNMFSAQLRAELGPQGMLVHAVHPGWIRTDMGGEQAPGDAEESARGILDLAERQTTAEGGALFIDHRGVPMRL</sequence>
<proteinExistence type="inferred from homology"/>
<dbReference type="PANTHER" id="PTHR45458:SF1">
    <property type="entry name" value="SHORT CHAIN DEHYDROGENASE"/>
    <property type="match status" value="1"/>
</dbReference>